<proteinExistence type="predicted"/>
<protein>
    <submittedName>
        <fullName evidence="2">Uncharacterized protein</fullName>
    </submittedName>
</protein>
<feature type="compositionally biased region" description="Polar residues" evidence="1">
    <location>
        <begin position="1"/>
        <end position="15"/>
    </location>
</feature>
<dbReference type="AlphaFoldDB" id="A0A9D4T1E7"/>
<comment type="caution">
    <text evidence="2">The sequence shown here is derived from an EMBL/GenBank/DDBJ whole genome shotgun (WGS) entry which is preliminary data.</text>
</comment>
<dbReference type="EMBL" id="JABSTV010001249">
    <property type="protein sequence ID" value="KAH7963016.1"/>
    <property type="molecule type" value="Genomic_DNA"/>
</dbReference>
<sequence>MEEELQATSKFNSKLSRASRASVMRRRASMATGPTLSDMAPLLSQTLEMSRPPVKEFLKHGLDAPVPVKGHGRQGAMTASSNITYGSVRATGAAEVLV</sequence>
<evidence type="ECO:0000256" key="1">
    <source>
        <dbReference type="SAM" id="MobiDB-lite"/>
    </source>
</evidence>
<reference evidence="2" key="2">
    <citation type="submission" date="2021-09" db="EMBL/GenBank/DDBJ databases">
        <authorList>
            <person name="Jia N."/>
            <person name="Wang J."/>
            <person name="Shi W."/>
            <person name="Du L."/>
            <person name="Sun Y."/>
            <person name="Zhan W."/>
            <person name="Jiang J."/>
            <person name="Wang Q."/>
            <person name="Zhang B."/>
            <person name="Ji P."/>
            <person name="Sakyi L.B."/>
            <person name="Cui X."/>
            <person name="Yuan T."/>
            <person name="Jiang B."/>
            <person name="Yang W."/>
            <person name="Lam T.T.-Y."/>
            <person name="Chang Q."/>
            <person name="Ding S."/>
            <person name="Wang X."/>
            <person name="Zhu J."/>
            <person name="Ruan X."/>
            <person name="Zhao L."/>
            <person name="Wei J."/>
            <person name="Que T."/>
            <person name="Du C."/>
            <person name="Cheng J."/>
            <person name="Dai P."/>
            <person name="Han X."/>
            <person name="Huang E."/>
            <person name="Gao Y."/>
            <person name="Liu J."/>
            <person name="Shao H."/>
            <person name="Ye R."/>
            <person name="Li L."/>
            <person name="Wei W."/>
            <person name="Wang X."/>
            <person name="Wang C."/>
            <person name="Huo Q."/>
            <person name="Li W."/>
            <person name="Guo W."/>
            <person name="Chen H."/>
            <person name="Chen S."/>
            <person name="Zhou L."/>
            <person name="Zhou L."/>
            <person name="Ni X."/>
            <person name="Tian J."/>
            <person name="Zhou Y."/>
            <person name="Sheng Y."/>
            <person name="Liu T."/>
            <person name="Pan Y."/>
            <person name="Xia L."/>
            <person name="Li J."/>
            <person name="Zhao F."/>
            <person name="Cao W."/>
        </authorList>
    </citation>
    <scope>NUCLEOTIDE SEQUENCE</scope>
    <source>
        <strain evidence="2">Rsan-2018</strain>
        <tissue evidence="2">Larvae</tissue>
    </source>
</reference>
<accession>A0A9D4T1E7</accession>
<organism evidence="2 3">
    <name type="scientific">Rhipicephalus sanguineus</name>
    <name type="common">Brown dog tick</name>
    <name type="synonym">Ixodes sanguineus</name>
    <dbReference type="NCBI Taxonomy" id="34632"/>
    <lineage>
        <taxon>Eukaryota</taxon>
        <taxon>Metazoa</taxon>
        <taxon>Ecdysozoa</taxon>
        <taxon>Arthropoda</taxon>
        <taxon>Chelicerata</taxon>
        <taxon>Arachnida</taxon>
        <taxon>Acari</taxon>
        <taxon>Parasitiformes</taxon>
        <taxon>Ixodida</taxon>
        <taxon>Ixodoidea</taxon>
        <taxon>Ixodidae</taxon>
        <taxon>Rhipicephalinae</taxon>
        <taxon>Rhipicephalus</taxon>
        <taxon>Rhipicephalus</taxon>
    </lineage>
</organism>
<gene>
    <name evidence="2" type="ORF">HPB52_019255</name>
</gene>
<feature type="region of interest" description="Disordered" evidence="1">
    <location>
        <begin position="1"/>
        <end position="37"/>
    </location>
</feature>
<reference evidence="2" key="1">
    <citation type="journal article" date="2020" name="Cell">
        <title>Large-Scale Comparative Analyses of Tick Genomes Elucidate Their Genetic Diversity and Vector Capacities.</title>
        <authorList>
            <consortium name="Tick Genome and Microbiome Consortium (TIGMIC)"/>
            <person name="Jia N."/>
            <person name="Wang J."/>
            <person name="Shi W."/>
            <person name="Du L."/>
            <person name="Sun Y."/>
            <person name="Zhan W."/>
            <person name="Jiang J.F."/>
            <person name="Wang Q."/>
            <person name="Zhang B."/>
            <person name="Ji P."/>
            <person name="Bell-Sakyi L."/>
            <person name="Cui X.M."/>
            <person name="Yuan T.T."/>
            <person name="Jiang B.G."/>
            <person name="Yang W.F."/>
            <person name="Lam T.T."/>
            <person name="Chang Q.C."/>
            <person name="Ding S.J."/>
            <person name="Wang X.J."/>
            <person name="Zhu J.G."/>
            <person name="Ruan X.D."/>
            <person name="Zhao L."/>
            <person name="Wei J.T."/>
            <person name="Ye R.Z."/>
            <person name="Que T.C."/>
            <person name="Du C.H."/>
            <person name="Zhou Y.H."/>
            <person name="Cheng J.X."/>
            <person name="Dai P.F."/>
            <person name="Guo W.B."/>
            <person name="Han X.H."/>
            <person name="Huang E.J."/>
            <person name="Li L.F."/>
            <person name="Wei W."/>
            <person name="Gao Y.C."/>
            <person name="Liu J.Z."/>
            <person name="Shao H.Z."/>
            <person name="Wang X."/>
            <person name="Wang C.C."/>
            <person name="Yang T.C."/>
            <person name="Huo Q.B."/>
            <person name="Li W."/>
            <person name="Chen H.Y."/>
            <person name="Chen S.E."/>
            <person name="Zhou L.G."/>
            <person name="Ni X.B."/>
            <person name="Tian J.H."/>
            <person name="Sheng Y."/>
            <person name="Liu T."/>
            <person name="Pan Y.S."/>
            <person name="Xia L.Y."/>
            <person name="Li J."/>
            <person name="Zhao F."/>
            <person name="Cao W.C."/>
        </authorList>
    </citation>
    <scope>NUCLEOTIDE SEQUENCE</scope>
    <source>
        <strain evidence="2">Rsan-2018</strain>
    </source>
</reference>
<dbReference type="Proteomes" id="UP000821837">
    <property type="component" value="Chromosome 3"/>
</dbReference>
<evidence type="ECO:0000313" key="3">
    <source>
        <dbReference type="Proteomes" id="UP000821837"/>
    </source>
</evidence>
<keyword evidence="3" id="KW-1185">Reference proteome</keyword>
<name>A0A9D4T1E7_RHISA</name>
<evidence type="ECO:0000313" key="2">
    <source>
        <dbReference type="EMBL" id="KAH7963016.1"/>
    </source>
</evidence>